<dbReference type="AlphaFoldDB" id="A0A9X3HWP3"/>
<name>A0A9X3HWP3_9VIBR</name>
<feature type="signal peptide" evidence="1">
    <location>
        <begin position="1"/>
        <end position="23"/>
    </location>
</feature>
<organism evidence="2 3">
    <name type="scientific">Vibrio qingdaonensis</name>
    <dbReference type="NCBI Taxonomy" id="2829491"/>
    <lineage>
        <taxon>Bacteria</taxon>
        <taxon>Pseudomonadati</taxon>
        <taxon>Pseudomonadota</taxon>
        <taxon>Gammaproteobacteria</taxon>
        <taxon>Vibrionales</taxon>
        <taxon>Vibrionaceae</taxon>
        <taxon>Vibrio</taxon>
    </lineage>
</organism>
<protein>
    <submittedName>
        <fullName evidence="2">Uncharacterized protein</fullName>
    </submittedName>
</protein>
<dbReference type="Proteomes" id="UP001155587">
    <property type="component" value="Unassembled WGS sequence"/>
</dbReference>
<gene>
    <name evidence="2" type="ORF">MD535_12815</name>
</gene>
<comment type="caution">
    <text evidence="2">The sequence shown here is derived from an EMBL/GenBank/DDBJ whole genome shotgun (WGS) entry which is preliminary data.</text>
</comment>
<dbReference type="RefSeq" id="WP_265675420.1">
    <property type="nucleotide sequence ID" value="NZ_JAKRRY010000016.1"/>
</dbReference>
<proteinExistence type="predicted"/>
<evidence type="ECO:0000256" key="1">
    <source>
        <dbReference type="SAM" id="SignalP"/>
    </source>
</evidence>
<dbReference type="EMBL" id="JAKRRY010000016">
    <property type="protein sequence ID" value="MCW8346880.1"/>
    <property type="molecule type" value="Genomic_DNA"/>
</dbReference>
<keyword evidence="1" id="KW-0732">Signal</keyword>
<reference evidence="2" key="1">
    <citation type="submission" date="2022-02" db="EMBL/GenBank/DDBJ databases">
        <title>Vibrio sp. nov, a new bacterium isolated from seawater.</title>
        <authorList>
            <person name="Yuan Y."/>
        </authorList>
    </citation>
    <scope>NUCLEOTIDE SEQUENCE</scope>
    <source>
        <strain evidence="2">ZSDZ65</strain>
    </source>
</reference>
<keyword evidence="3" id="KW-1185">Reference proteome</keyword>
<accession>A0A9X3HWP3</accession>
<feature type="chain" id="PRO_5040823650" evidence="1">
    <location>
        <begin position="24"/>
        <end position="224"/>
    </location>
</feature>
<evidence type="ECO:0000313" key="2">
    <source>
        <dbReference type="EMBL" id="MCW8346880.1"/>
    </source>
</evidence>
<evidence type="ECO:0000313" key="3">
    <source>
        <dbReference type="Proteomes" id="UP001155587"/>
    </source>
</evidence>
<sequence>MKLFKKIIVSIATIALFPSLATAQDFGVELKWNTQDIYQVLETMPKQKQAFKAFIDSGRVKDMFVTDSKIGEENTPLLRFVMEGDSEADIRAELAQLPLYQANLVKIGRVQAMGNKWLDTTPQDNHYGLTLTWKSGIEPMEIDRVLGIDLQRVIALNQVGTVSSSYIHTQALEGNVVRPVYLVSVLAKDAEQALEMSKQFEAIRLGYASVDVEHLGRKLDMTKL</sequence>